<dbReference type="Pfam" id="PF00155">
    <property type="entry name" value="Aminotran_1_2"/>
    <property type="match status" value="1"/>
</dbReference>
<dbReference type="InterPro" id="IPR050087">
    <property type="entry name" value="AON_synthase_class-II"/>
</dbReference>
<dbReference type="GO" id="GO:0046513">
    <property type="term" value="P:ceramide biosynthetic process"/>
    <property type="evidence" value="ECO:0007669"/>
    <property type="project" value="TreeGrafter"/>
</dbReference>
<keyword evidence="11" id="KW-0812">Transmembrane</keyword>
<dbReference type="Proteomes" id="UP000536275">
    <property type="component" value="Unassembled WGS sequence"/>
</dbReference>
<dbReference type="GO" id="GO:0008483">
    <property type="term" value="F:transaminase activity"/>
    <property type="evidence" value="ECO:0007669"/>
    <property type="project" value="UniProtKB-KW"/>
</dbReference>
<keyword evidence="13" id="KW-0032">Aminotransferase</keyword>
<organism evidence="13 14">
    <name type="scientific">Candida albicans</name>
    <name type="common">Yeast</name>
    <dbReference type="NCBI Taxonomy" id="5476"/>
    <lineage>
        <taxon>Eukaryota</taxon>
        <taxon>Fungi</taxon>
        <taxon>Dikarya</taxon>
        <taxon>Ascomycota</taxon>
        <taxon>Saccharomycotina</taxon>
        <taxon>Pichiomycetes</taxon>
        <taxon>Debaryomycetaceae</taxon>
        <taxon>Candida/Lodderomyces clade</taxon>
        <taxon>Candida</taxon>
    </lineage>
</organism>
<dbReference type="InterPro" id="IPR015421">
    <property type="entry name" value="PyrdxlP-dep_Trfase_major"/>
</dbReference>
<evidence type="ECO:0000256" key="10">
    <source>
        <dbReference type="ARBA" id="ARBA00023315"/>
    </source>
</evidence>
<reference evidence="13 14" key="1">
    <citation type="submission" date="2020-03" db="EMBL/GenBank/DDBJ databases">
        <title>FDA dAtabase for Regulatory Grade micrObial Sequences (FDA-ARGOS): Supporting development and validation of Infectious Disease Dx tests.</title>
        <authorList>
            <person name="Campos J."/>
            <person name="Goldberg B."/>
            <person name="Tallon L."/>
            <person name="Sadzewicz L."/>
            <person name="Vavikolanu K."/>
            <person name="Mehta A."/>
            <person name="Aluvathingal J."/>
            <person name="Nadendla S."/>
            <person name="Nandy P."/>
            <person name="Geyer C."/>
            <person name="Yan Y."/>
            <person name="Sichtig H."/>
        </authorList>
    </citation>
    <scope>NUCLEOTIDE SEQUENCE [LARGE SCALE GENOMIC DNA]</scope>
    <source>
        <strain evidence="13 14">FDAARGOS_656</strain>
    </source>
</reference>
<comment type="pathway">
    <text evidence="2">Lipid metabolism; sphingolipid metabolism.</text>
</comment>
<dbReference type="InterPro" id="IPR004839">
    <property type="entry name" value="Aminotransferase_I/II_large"/>
</dbReference>
<dbReference type="EC" id="2.3.1.50" evidence="5"/>
<evidence type="ECO:0000313" key="13">
    <source>
        <dbReference type="EMBL" id="KAF6066515.1"/>
    </source>
</evidence>
<dbReference type="EMBL" id="JABWAD010000055">
    <property type="protein sequence ID" value="KAF6066515.1"/>
    <property type="molecule type" value="Genomic_DNA"/>
</dbReference>
<evidence type="ECO:0000256" key="2">
    <source>
        <dbReference type="ARBA" id="ARBA00004760"/>
    </source>
</evidence>
<feature type="domain" description="Aminotransferase class I/classII large" evidence="12">
    <location>
        <begin position="737"/>
        <end position="1096"/>
    </location>
</feature>
<evidence type="ECO:0000256" key="9">
    <source>
        <dbReference type="ARBA" id="ARBA00023098"/>
    </source>
</evidence>
<dbReference type="InterPro" id="IPR015422">
    <property type="entry name" value="PyrdxlP-dep_Trfase_small"/>
</dbReference>
<evidence type="ECO:0000256" key="3">
    <source>
        <dbReference type="ARBA" id="ARBA00004991"/>
    </source>
</evidence>
<evidence type="ECO:0000313" key="14">
    <source>
        <dbReference type="Proteomes" id="UP000536275"/>
    </source>
</evidence>
<keyword evidence="11" id="KW-1133">Transmembrane helix</keyword>
<protein>
    <recommendedName>
        <fullName evidence="5">serine C-palmitoyltransferase</fullName>
        <ecNumber evidence="5">2.3.1.50</ecNumber>
    </recommendedName>
</protein>
<evidence type="ECO:0000256" key="11">
    <source>
        <dbReference type="SAM" id="Phobius"/>
    </source>
</evidence>
<comment type="caution">
    <text evidence="13">The sequence shown here is derived from an EMBL/GenBank/DDBJ whole genome shotgun (WGS) entry which is preliminary data.</text>
</comment>
<keyword evidence="6 13" id="KW-0808">Transferase</keyword>
<keyword evidence="10" id="KW-0012">Acyltransferase</keyword>
<evidence type="ECO:0000259" key="12">
    <source>
        <dbReference type="Pfam" id="PF00155"/>
    </source>
</evidence>
<dbReference type="GO" id="GO:0016020">
    <property type="term" value="C:membrane"/>
    <property type="evidence" value="ECO:0007669"/>
    <property type="project" value="GOC"/>
</dbReference>
<dbReference type="GO" id="GO:0004758">
    <property type="term" value="F:serine C-palmitoyltransferase activity"/>
    <property type="evidence" value="ECO:0007669"/>
    <property type="project" value="TreeGrafter"/>
</dbReference>
<feature type="transmembrane region" description="Helical" evidence="11">
    <location>
        <begin position="300"/>
        <end position="318"/>
    </location>
</feature>
<dbReference type="PANTHER" id="PTHR13693">
    <property type="entry name" value="CLASS II AMINOTRANSFERASE/8-AMINO-7-OXONONANOATE SYNTHASE"/>
    <property type="match status" value="1"/>
</dbReference>
<keyword evidence="8" id="KW-0746">Sphingolipid metabolism</keyword>
<evidence type="ECO:0000256" key="6">
    <source>
        <dbReference type="ARBA" id="ARBA00022679"/>
    </source>
</evidence>
<accession>A0A8H6BVL9</accession>
<dbReference type="PANTHER" id="PTHR13693:SF2">
    <property type="entry name" value="SERINE PALMITOYLTRANSFERASE 1"/>
    <property type="match status" value="1"/>
</dbReference>
<evidence type="ECO:0000256" key="8">
    <source>
        <dbReference type="ARBA" id="ARBA00022919"/>
    </source>
</evidence>
<comment type="similarity">
    <text evidence="4">Belongs to the class-II pyridoxal-phosphate-dependent aminotransferase family.</text>
</comment>
<comment type="pathway">
    <text evidence="3">Sphingolipid metabolism.</text>
</comment>
<sequence length="1125" mass="127365">MKTPGAQVMVGPTSDMYWPIFLTFCLSSFIETFIASIEGKKPYTESGITIFEHSLAFQEFSSNGAFFFGSSKYYKRPTEQVLLTTLFSILNHLNIHIGAIINDNKYRLIPSTVFVPAYIGFDFYSPSAYIVYHLISLAIFLLAVVVNGFRLRGLNYASLFMRDSRNELDEEDTNSLIKNLNINLNDDFYTALLNVGILAITSAGRSSYITELSLVNLEDETWVDRSIWERLKWAGHSSRNGTSRGVVQYLQENQLVGYGNVIAKPTQRLISGNYLGDYESSNIGGRTSVLKKRTLYLKDMIVYTWQLLYGLVVDSFILEYIPNLFKKVVLGKKIEKRPYWEEETEDEFEKRKLKTPPFLRKYVTRRVSRKKKDLVNIDSFTQDEVSQSYAKILLSTNDISEVDNSGDYNEVIEEETDLEYDSDVDEVVFTPGTVASRNPTFAQKQAILPIHELFDGKELHDVLVSSNTTYLDILQKHMQYGEENGRLTRSKYQSLAFSPSQSFQSTDKFLGRTEEDSETARLLDILISKRLEKGEQSSRDDDSARSLDCVICQTNGSPKENVVTEKCLYWIAQWTILLQFIMASSIIVTTTTTTTTTTATAIAQQHYSALPLSAAWELLSSTFQEDFVTALNNLEYIPGGSIILRYIKSSYQNDPIRSLLEFCLVLFALSYFLSSKKKENKSELVRFSRKEIDELCDEWEPAPLVNEVTELENWELKSVPEIIGQNGAHVKLNNKTAVNLASQDFLNLNENDRIKESARVEIRSAGVGACGPPNFYGTQDVHVRLEEDLARYLDSEQAIIYGQDFVTAGSVIPAFLKRGDLCVVDSGVNIALQKALIVSRADIEWYDHNDVDHLEQILSQLKPVLDRQKPIRRRFIITEGLFANSGDIANLPRIVELKNKWHGKGLPEHYGVSRDEISITIGSMANSFASSGGFCVGVNPMVHHQRISSNAYVFSASLPPYSAKVTSQAIREISAPENLDPTTGKSKLMVQLHKKTVDVYDRLEAALEKLPMHIVSSPQSPMIHLRLREKVREQLNLPLMYGNSTFITTGKPAKLLNEFDESKLILEHENLPVLPPHLLIMINIGVKEEELDRVVEVLPKAIENVFSNIKSEEDLLQLRDELVNY</sequence>
<keyword evidence="7" id="KW-0663">Pyridoxal phosphate</keyword>
<dbReference type="GO" id="GO:0030170">
    <property type="term" value="F:pyridoxal phosphate binding"/>
    <property type="evidence" value="ECO:0007669"/>
    <property type="project" value="InterPro"/>
</dbReference>
<evidence type="ECO:0000256" key="4">
    <source>
        <dbReference type="ARBA" id="ARBA00008392"/>
    </source>
</evidence>
<keyword evidence="9" id="KW-0443">Lipid metabolism</keyword>
<dbReference type="Gene3D" id="3.90.1150.10">
    <property type="entry name" value="Aspartate Aminotransferase, domain 1"/>
    <property type="match status" value="1"/>
</dbReference>
<keyword evidence="11" id="KW-0472">Membrane</keyword>
<dbReference type="SUPFAM" id="SSF53383">
    <property type="entry name" value="PLP-dependent transferases"/>
    <property type="match status" value="1"/>
</dbReference>
<feature type="transmembrane region" description="Helical" evidence="11">
    <location>
        <begin position="81"/>
        <end position="101"/>
    </location>
</feature>
<feature type="transmembrane region" description="Helical" evidence="11">
    <location>
        <begin position="130"/>
        <end position="149"/>
    </location>
</feature>
<comment type="cofactor">
    <cofactor evidence="1">
        <name>pyridoxal 5'-phosphate</name>
        <dbReference type="ChEBI" id="CHEBI:597326"/>
    </cofactor>
</comment>
<dbReference type="AlphaFoldDB" id="A0A8H6BVL9"/>
<dbReference type="Gene3D" id="3.40.640.10">
    <property type="entry name" value="Type I PLP-dependent aspartate aminotransferase-like (Major domain)"/>
    <property type="match status" value="1"/>
</dbReference>
<evidence type="ECO:0000256" key="7">
    <source>
        <dbReference type="ARBA" id="ARBA00022898"/>
    </source>
</evidence>
<gene>
    <name evidence="13" type="ORF">FOB64_004003</name>
</gene>
<name>A0A8H6BVL9_CANAX</name>
<proteinExistence type="inferred from homology"/>
<dbReference type="GO" id="GO:0005783">
    <property type="term" value="C:endoplasmic reticulum"/>
    <property type="evidence" value="ECO:0007669"/>
    <property type="project" value="TreeGrafter"/>
</dbReference>
<dbReference type="GO" id="GO:0046512">
    <property type="term" value="P:sphingosine biosynthetic process"/>
    <property type="evidence" value="ECO:0007669"/>
    <property type="project" value="TreeGrafter"/>
</dbReference>
<evidence type="ECO:0000256" key="1">
    <source>
        <dbReference type="ARBA" id="ARBA00001933"/>
    </source>
</evidence>
<feature type="transmembrane region" description="Helical" evidence="11">
    <location>
        <begin position="16"/>
        <end position="37"/>
    </location>
</feature>
<dbReference type="InterPro" id="IPR015424">
    <property type="entry name" value="PyrdxlP-dep_Trfase"/>
</dbReference>
<evidence type="ECO:0000256" key="5">
    <source>
        <dbReference type="ARBA" id="ARBA00013220"/>
    </source>
</evidence>